<feature type="domain" description="DNA/RNA non-specific endonuclease/pyrophosphatase/phosphodiesterase" evidence="2">
    <location>
        <begin position="51"/>
        <end position="269"/>
    </location>
</feature>
<reference evidence="4" key="1">
    <citation type="submission" date="2017-08" db="EMBL/GenBank/DDBJ databases">
        <title>A dynamic microbial community with high functional redundancy inhabits the cold, oxic subseafloor aquifer.</title>
        <authorList>
            <person name="Tully B.J."/>
            <person name="Wheat C.G."/>
            <person name="Glazer B.T."/>
            <person name="Huber J.A."/>
        </authorList>
    </citation>
    <scope>NUCLEOTIDE SEQUENCE [LARGE SCALE GENOMIC DNA]</scope>
</reference>
<protein>
    <recommendedName>
        <fullName evidence="5">Endonuclease</fullName>
    </recommendedName>
</protein>
<dbReference type="SMART" id="SM00892">
    <property type="entry name" value="Endonuclease_NS"/>
    <property type="match status" value="1"/>
</dbReference>
<evidence type="ECO:0000313" key="4">
    <source>
        <dbReference type="Proteomes" id="UP000218172"/>
    </source>
</evidence>
<evidence type="ECO:0008006" key="5">
    <source>
        <dbReference type="Google" id="ProtNLM"/>
    </source>
</evidence>
<feature type="domain" description="ENPP1-3/EXOG-like endonuclease/phosphodiesterase" evidence="1">
    <location>
        <begin position="52"/>
        <end position="272"/>
    </location>
</feature>
<dbReference type="Pfam" id="PF01223">
    <property type="entry name" value="Endonuclease_NS"/>
    <property type="match status" value="1"/>
</dbReference>
<dbReference type="InterPro" id="IPR001604">
    <property type="entry name" value="Endo_G_ENPP1-like_dom"/>
</dbReference>
<dbReference type="GO" id="GO:0046872">
    <property type="term" value="F:metal ion binding"/>
    <property type="evidence" value="ECO:0007669"/>
    <property type="project" value="InterPro"/>
</dbReference>
<dbReference type="GO" id="GO:0016787">
    <property type="term" value="F:hydrolase activity"/>
    <property type="evidence" value="ECO:0007669"/>
    <property type="project" value="InterPro"/>
</dbReference>
<evidence type="ECO:0000313" key="3">
    <source>
        <dbReference type="EMBL" id="PCH64120.1"/>
    </source>
</evidence>
<dbReference type="GO" id="GO:0003676">
    <property type="term" value="F:nucleic acid binding"/>
    <property type="evidence" value="ECO:0007669"/>
    <property type="project" value="InterPro"/>
</dbReference>
<dbReference type="InterPro" id="IPR020821">
    <property type="entry name" value="ENPP1-3/EXOG-like_nuc-like"/>
</dbReference>
<gene>
    <name evidence="3" type="ORF">COC19_00165</name>
</gene>
<dbReference type="AlphaFoldDB" id="A0A2A4MWA9"/>
<dbReference type="Proteomes" id="UP000218172">
    <property type="component" value="Unassembled WGS sequence"/>
</dbReference>
<evidence type="ECO:0000259" key="1">
    <source>
        <dbReference type="SMART" id="SM00477"/>
    </source>
</evidence>
<name>A0A2A4MWA9_9GAMM</name>
<dbReference type="SUPFAM" id="SSF54060">
    <property type="entry name" value="His-Me finger endonucleases"/>
    <property type="match status" value="1"/>
</dbReference>
<comment type="caution">
    <text evidence="3">The sequence shown here is derived from an EMBL/GenBank/DDBJ whole genome shotgun (WGS) entry which is preliminary data.</text>
</comment>
<proteinExistence type="predicted"/>
<dbReference type="SMART" id="SM00477">
    <property type="entry name" value="NUC"/>
    <property type="match status" value="1"/>
</dbReference>
<dbReference type="InterPro" id="IPR044929">
    <property type="entry name" value="DNA/RNA_non-sp_Endonuclease_sf"/>
</dbReference>
<dbReference type="Gene3D" id="3.40.570.10">
    <property type="entry name" value="Extracellular Endonuclease, subunit A"/>
    <property type="match status" value="1"/>
</dbReference>
<sequence>MKQDDPIAMYKLPLLLLLSLFALSSYGQALYISHCVAACPSGSANSNDLVVRNLYAASVNRDSQLADWVAYRVLADTIGVASLLPREWHSDGLLEAGLKVEDLDNSRRSRAIANGSENPDENSYRIAQSLIDVQDRGRLVPMSSFAGTSYWEDMNSLTNMGGMKQDMRLGPWARLDQAVNSLAQQHGELFVISGPLYEIGTSISRLNSADQALQSHQAVAFFKLIASAQGQVSVFIFSQQLQQHKPFCTSLSNLNELEQRSSLDLFPRQTQWPIGNLDAALGC</sequence>
<evidence type="ECO:0000259" key="2">
    <source>
        <dbReference type="SMART" id="SM00892"/>
    </source>
</evidence>
<dbReference type="EMBL" id="NVQR01000002">
    <property type="protein sequence ID" value="PCH64120.1"/>
    <property type="molecule type" value="Genomic_DNA"/>
</dbReference>
<organism evidence="3 4">
    <name type="scientific">SAR86 cluster bacterium</name>
    <dbReference type="NCBI Taxonomy" id="2030880"/>
    <lineage>
        <taxon>Bacteria</taxon>
        <taxon>Pseudomonadati</taxon>
        <taxon>Pseudomonadota</taxon>
        <taxon>Gammaproteobacteria</taxon>
        <taxon>SAR86 cluster</taxon>
    </lineage>
</organism>
<dbReference type="InterPro" id="IPR044925">
    <property type="entry name" value="His-Me_finger_sf"/>
</dbReference>
<accession>A0A2A4MWA9</accession>